<evidence type="ECO:0000313" key="3">
    <source>
        <dbReference type="EMBL" id="MEX1663992.1"/>
    </source>
</evidence>
<evidence type="ECO:0000259" key="2">
    <source>
        <dbReference type="Pfam" id="PF14467"/>
    </source>
</evidence>
<keyword evidence="1" id="KW-0732">Signal</keyword>
<organism evidence="3 4">
    <name type="scientific">Zhongshania arctica</name>
    <dbReference type="NCBI Taxonomy" id="3238302"/>
    <lineage>
        <taxon>Bacteria</taxon>
        <taxon>Pseudomonadati</taxon>
        <taxon>Pseudomonadota</taxon>
        <taxon>Gammaproteobacteria</taxon>
        <taxon>Cellvibrionales</taxon>
        <taxon>Spongiibacteraceae</taxon>
        <taxon>Zhongshania</taxon>
    </lineage>
</organism>
<sequence>MKVHLNYAAIFTLVFTSLLSLASQAQDAPPVTETSSSFGKDTVHYSVLNTTFISPQVAKSYGIVRGEDKFLINVSVRRQLDTSNIAVRADVKGTSSDLIYVNTLEFREIIEQDAIYYIAEFDISNDERQNFRLSVSVDNRPSYDIQFNKMLYLDK</sequence>
<name>A0ABV3TQX2_9GAMM</name>
<feature type="chain" id="PRO_5046987090" evidence="1">
    <location>
        <begin position="23"/>
        <end position="155"/>
    </location>
</feature>
<protein>
    <submittedName>
        <fullName evidence="3">DUF4426 domain-containing protein</fullName>
    </submittedName>
</protein>
<dbReference type="Pfam" id="PF14467">
    <property type="entry name" value="DUF4426"/>
    <property type="match status" value="1"/>
</dbReference>
<dbReference type="Gene3D" id="2.60.40.3340">
    <property type="entry name" value="Domain of unknown function DUF4426"/>
    <property type="match status" value="1"/>
</dbReference>
<accession>A0ABV3TQX2</accession>
<evidence type="ECO:0000313" key="4">
    <source>
        <dbReference type="Proteomes" id="UP001557484"/>
    </source>
</evidence>
<gene>
    <name evidence="3" type="ORF">AB4875_00765</name>
</gene>
<reference evidence="3 4" key="1">
    <citation type="journal article" date="2011" name="Int. J. Syst. Evol. Microbiol.">
        <title>Zhongshania antarctica gen. nov., sp. nov. and Zhongshania guokunii sp. nov., gammaproteobacteria respectively isolated from coastal attached (fast) ice and surface seawater of the Antarctic.</title>
        <authorList>
            <person name="Li H.J."/>
            <person name="Zhang X.Y."/>
            <person name="Chen C.X."/>
            <person name="Zhang Y.J."/>
            <person name="Gao Z.M."/>
            <person name="Yu Y."/>
            <person name="Chen X.L."/>
            <person name="Chen B."/>
            <person name="Zhang Y.Z."/>
        </authorList>
    </citation>
    <scope>NUCLEOTIDE SEQUENCE [LARGE SCALE GENOMIC DNA]</scope>
    <source>
        <strain evidence="3 4">R06B22</strain>
    </source>
</reference>
<comment type="caution">
    <text evidence="3">The sequence shown here is derived from an EMBL/GenBank/DDBJ whole genome shotgun (WGS) entry which is preliminary data.</text>
</comment>
<feature type="domain" description="DUF4426" evidence="2">
    <location>
        <begin position="37"/>
        <end position="154"/>
    </location>
</feature>
<dbReference type="EMBL" id="JBFRYB010000001">
    <property type="protein sequence ID" value="MEX1663992.1"/>
    <property type="molecule type" value="Genomic_DNA"/>
</dbReference>
<evidence type="ECO:0000256" key="1">
    <source>
        <dbReference type="SAM" id="SignalP"/>
    </source>
</evidence>
<feature type="signal peptide" evidence="1">
    <location>
        <begin position="1"/>
        <end position="22"/>
    </location>
</feature>
<dbReference type="RefSeq" id="WP_368374120.1">
    <property type="nucleotide sequence ID" value="NZ_JBFRYB010000001.1"/>
</dbReference>
<proteinExistence type="predicted"/>
<dbReference type="InterPro" id="IPR025218">
    <property type="entry name" value="DUF4426"/>
</dbReference>
<dbReference type="Proteomes" id="UP001557484">
    <property type="component" value="Unassembled WGS sequence"/>
</dbReference>
<keyword evidence="4" id="KW-1185">Reference proteome</keyword>